<feature type="region of interest" description="Disordered" evidence="1">
    <location>
        <begin position="1"/>
        <end position="104"/>
    </location>
</feature>
<dbReference type="AlphaFoldDB" id="A0AAE9EHR7"/>
<sequence length="452" mass="51430">MLPGDHLYKERWSGGSAQNRPTTTLVSSRYNVLTREQKPTKLDERIRVHEPAHKERGEMSDDEFWEQRNESSERVGLRGEFSEEDDDSEQAESPSRKNRFSSSHNLWNPSDFIQNKCFDRVTGELLSRQQCLFNMNRATKKRKKTDFHAILKAMNCLAHRNIAYSLYMGDKRLGKNCDTRKDHVVVVIVKTAMELSLQPAPLVGFDLDDGRKEDDEILLPGGKRVMISKLIDPTACTNWVGSTAVSKAVVSVLKLIQARDPYFLIYSSPESSRSTDYPPIDDDFFRIFANVLKAGFKIVESSSSLISLASSIRRTTRNYIDKQRKSATSIDLSNMLSDFMEKFKIDSEFRLSEPSIENCGTITKNLWTIRTPSTEASKKLKSVSPILSEEGLRTVDDSQPSTSSTTISGKKRIHQNHSEYGRTRRIITKPVHSPSEDLAKFTRFSKKGKLEK</sequence>
<gene>
    <name evidence="2" type="ORF">L5515_015624</name>
</gene>
<name>A0AAE9EHR7_CAEBR</name>
<accession>A0AAE9EHR7</accession>
<dbReference type="PANTHER" id="PTHR22921">
    <property type="entry name" value="PROTEIN CBG20088-RELATED"/>
    <property type="match status" value="1"/>
</dbReference>
<proteinExistence type="predicted"/>
<evidence type="ECO:0000313" key="2">
    <source>
        <dbReference type="EMBL" id="UMM20304.1"/>
    </source>
</evidence>
<evidence type="ECO:0000313" key="3">
    <source>
        <dbReference type="Proteomes" id="UP000829354"/>
    </source>
</evidence>
<feature type="compositionally biased region" description="Polar residues" evidence="1">
    <location>
        <begin position="15"/>
        <end position="31"/>
    </location>
</feature>
<dbReference type="PANTHER" id="PTHR22921:SF27">
    <property type="entry name" value="C2H2-TYPE DOMAIN-CONTAINING PROTEIN-RELATED"/>
    <property type="match status" value="1"/>
</dbReference>
<feature type="compositionally biased region" description="Basic and acidic residues" evidence="1">
    <location>
        <begin position="35"/>
        <end position="81"/>
    </location>
</feature>
<reference evidence="2 3" key="1">
    <citation type="submission" date="2022-04" db="EMBL/GenBank/DDBJ databases">
        <title>Chromosome-level reference genomes for two strains of Caenorhabditis briggsae: an improved platform for comparative genomics.</title>
        <authorList>
            <person name="Stevens L."/>
            <person name="Andersen E."/>
        </authorList>
    </citation>
    <scope>NUCLEOTIDE SEQUENCE [LARGE SCALE GENOMIC DNA]</scope>
    <source>
        <strain evidence="2">VX34</strain>
        <tissue evidence="2">Whole-organism</tissue>
    </source>
</reference>
<evidence type="ECO:0000256" key="1">
    <source>
        <dbReference type="SAM" id="MobiDB-lite"/>
    </source>
</evidence>
<feature type="region of interest" description="Disordered" evidence="1">
    <location>
        <begin position="393"/>
        <end position="424"/>
    </location>
</feature>
<dbReference type="Proteomes" id="UP000829354">
    <property type="component" value="Chromosome II"/>
</dbReference>
<dbReference type="EMBL" id="CP092621">
    <property type="protein sequence ID" value="UMM20304.1"/>
    <property type="molecule type" value="Genomic_DNA"/>
</dbReference>
<protein>
    <submittedName>
        <fullName evidence="2">Uncharacterized protein</fullName>
    </submittedName>
</protein>
<organism evidence="2 3">
    <name type="scientific">Caenorhabditis briggsae</name>
    <dbReference type="NCBI Taxonomy" id="6238"/>
    <lineage>
        <taxon>Eukaryota</taxon>
        <taxon>Metazoa</taxon>
        <taxon>Ecdysozoa</taxon>
        <taxon>Nematoda</taxon>
        <taxon>Chromadorea</taxon>
        <taxon>Rhabditida</taxon>
        <taxon>Rhabditina</taxon>
        <taxon>Rhabditomorpha</taxon>
        <taxon>Rhabditoidea</taxon>
        <taxon>Rhabditidae</taxon>
        <taxon>Peloderinae</taxon>
        <taxon>Caenorhabditis</taxon>
    </lineage>
</organism>
<keyword evidence="3" id="KW-1185">Reference proteome</keyword>
<feature type="compositionally biased region" description="Basic and acidic residues" evidence="1">
    <location>
        <begin position="1"/>
        <end position="12"/>
    </location>
</feature>
<feature type="compositionally biased region" description="Polar residues" evidence="1">
    <location>
        <begin position="397"/>
        <end position="408"/>
    </location>
</feature>